<evidence type="ECO:0000313" key="3">
    <source>
        <dbReference type="Proteomes" id="UP001430360"/>
    </source>
</evidence>
<sequence>MSSQQLVRFLFASQHAETNGLRMRPRTYRSRRRVAGWLRIALAIAALAALAARYA</sequence>
<reference evidence="2" key="2">
    <citation type="journal article" date="2022" name="Syst. Appl. Microbiol.">
        <title>Physiological and genomic characterisation of Luteimonas fraxinea sp. nov., a bacterial species associated with trees tolerant to ash dieback.</title>
        <authorList>
            <person name="Ulrich K."/>
            <person name="Becker R."/>
            <person name="Behrendt U."/>
            <person name="Kube M."/>
            <person name="Schneck V."/>
            <person name="Ulrich A."/>
        </authorList>
    </citation>
    <scope>NUCLEOTIDE SEQUENCE</scope>
    <source>
        <strain evidence="2">A1P009</strain>
    </source>
</reference>
<name>A0ABS8UC40_9GAMM</name>
<dbReference type="Proteomes" id="UP001430360">
    <property type="component" value="Unassembled WGS sequence"/>
</dbReference>
<evidence type="ECO:0000313" key="2">
    <source>
        <dbReference type="EMBL" id="MCD9097073.1"/>
    </source>
</evidence>
<accession>A0ABS8UC40</accession>
<gene>
    <name evidence="2" type="ORF">LTT95_08990</name>
</gene>
<keyword evidence="1" id="KW-0812">Transmembrane</keyword>
<protein>
    <submittedName>
        <fullName evidence="2">Uncharacterized protein</fullName>
    </submittedName>
</protein>
<keyword evidence="1" id="KW-0472">Membrane</keyword>
<feature type="transmembrane region" description="Helical" evidence="1">
    <location>
        <begin position="34"/>
        <end position="54"/>
    </location>
</feature>
<evidence type="ECO:0000256" key="1">
    <source>
        <dbReference type="SAM" id="Phobius"/>
    </source>
</evidence>
<dbReference type="RefSeq" id="WP_232136018.1">
    <property type="nucleotide sequence ID" value="NZ_JAJQKU010000002.1"/>
</dbReference>
<keyword evidence="3" id="KW-1185">Reference proteome</keyword>
<keyword evidence="1" id="KW-1133">Transmembrane helix</keyword>
<dbReference type="EMBL" id="JAJQKU010000002">
    <property type="protein sequence ID" value="MCD9097073.1"/>
    <property type="molecule type" value="Genomic_DNA"/>
</dbReference>
<proteinExistence type="predicted"/>
<organism evidence="2 3">
    <name type="scientific">Luteimonas fraxinea</name>
    <dbReference type="NCBI Taxonomy" id="2901869"/>
    <lineage>
        <taxon>Bacteria</taxon>
        <taxon>Pseudomonadati</taxon>
        <taxon>Pseudomonadota</taxon>
        <taxon>Gammaproteobacteria</taxon>
        <taxon>Lysobacterales</taxon>
        <taxon>Lysobacteraceae</taxon>
        <taxon>Luteimonas</taxon>
    </lineage>
</organism>
<reference evidence="2" key="1">
    <citation type="submission" date="2021-12" db="EMBL/GenBank/DDBJ databases">
        <authorList>
            <person name="Ulrich A."/>
        </authorList>
    </citation>
    <scope>NUCLEOTIDE SEQUENCE</scope>
    <source>
        <strain evidence="2">A1P009</strain>
    </source>
</reference>
<comment type="caution">
    <text evidence="2">The sequence shown here is derived from an EMBL/GenBank/DDBJ whole genome shotgun (WGS) entry which is preliminary data.</text>
</comment>